<feature type="transmembrane region" description="Helical" evidence="9">
    <location>
        <begin position="79"/>
        <end position="97"/>
    </location>
</feature>
<accession>A0ABP3UN84</accession>
<evidence type="ECO:0000256" key="5">
    <source>
        <dbReference type="ARBA" id="ARBA00022692"/>
    </source>
</evidence>
<evidence type="ECO:0000256" key="3">
    <source>
        <dbReference type="ARBA" id="ARBA00022448"/>
    </source>
</evidence>
<feature type="transmembrane region" description="Helical" evidence="9">
    <location>
        <begin position="275"/>
        <end position="301"/>
    </location>
</feature>
<protein>
    <recommendedName>
        <fullName evidence="9">Branched-chain amino acid transport system carrier protein</fullName>
    </recommendedName>
</protein>
<feature type="transmembrane region" description="Helical" evidence="9">
    <location>
        <begin position="406"/>
        <end position="426"/>
    </location>
</feature>
<feature type="transmembrane region" description="Helical" evidence="9">
    <location>
        <begin position="313"/>
        <end position="333"/>
    </location>
</feature>
<keyword evidence="6 9" id="KW-0029">Amino-acid transport</keyword>
<evidence type="ECO:0000313" key="10">
    <source>
        <dbReference type="EMBL" id="GAA0739345.1"/>
    </source>
</evidence>
<evidence type="ECO:0000256" key="6">
    <source>
        <dbReference type="ARBA" id="ARBA00022970"/>
    </source>
</evidence>
<feature type="transmembrane region" description="Helical" evidence="9">
    <location>
        <begin position="221"/>
        <end position="243"/>
    </location>
</feature>
<dbReference type="EMBL" id="BAAACG010000008">
    <property type="protein sequence ID" value="GAA0739345.1"/>
    <property type="molecule type" value="Genomic_DNA"/>
</dbReference>
<dbReference type="PANTHER" id="PTHR30588:SF0">
    <property type="entry name" value="BRANCHED-CHAIN AMINO ACID PERMEASE BRNQ"/>
    <property type="match status" value="1"/>
</dbReference>
<comment type="caution">
    <text evidence="10">The sequence shown here is derived from an EMBL/GenBank/DDBJ whole genome shotgun (WGS) entry which is preliminary data.</text>
</comment>
<feature type="transmembrane region" description="Helical" evidence="9">
    <location>
        <begin position="44"/>
        <end position="67"/>
    </location>
</feature>
<keyword evidence="3 9" id="KW-0813">Transport</keyword>
<dbReference type="PANTHER" id="PTHR30588">
    <property type="entry name" value="BRANCHED-CHAIN AMINO ACID TRANSPORT SYSTEM 2 CARRIER PROTEIN"/>
    <property type="match status" value="1"/>
</dbReference>
<reference evidence="11" key="1">
    <citation type="journal article" date="2019" name="Int. J. Syst. Evol. Microbiol.">
        <title>The Global Catalogue of Microorganisms (GCM) 10K type strain sequencing project: providing services to taxonomists for standard genome sequencing and annotation.</title>
        <authorList>
            <consortium name="The Broad Institute Genomics Platform"/>
            <consortium name="The Broad Institute Genome Sequencing Center for Infectious Disease"/>
            <person name="Wu L."/>
            <person name="Ma J."/>
        </authorList>
    </citation>
    <scope>NUCLEOTIDE SEQUENCE [LARGE SCALE GENOMIC DNA]</scope>
    <source>
        <strain evidence="11">JCM 1407</strain>
    </source>
</reference>
<evidence type="ECO:0000256" key="1">
    <source>
        <dbReference type="ARBA" id="ARBA00004651"/>
    </source>
</evidence>
<evidence type="ECO:0000256" key="9">
    <source>
        <dbReference type="RuleBase" id="RU362122"/>
    </source>
</evidence>
<gene>
    <name evidence="10" type="primary">brnQ_4</name>
    <name evidence="10" type="ORF">GCM10008906_17990</name>
</gene>
<feature type="transmembrane region" description="Helical" evidence="9">
    <location>
        <begin position="368"/>
        <end position="386"/>
    </location>
</feature>
<comment type="subcellular location">
    <subcellularLocation>
        <location evidence="1 9">Cell membrane</location>
        <topology evidence="1 9">Multi-pass membrane protein</topology>
    </subcellularLocation>
</comment>
<evidence type="ECO:0000313" key="11">
    <source>
        <dbReference type="Proteomes" id="UP001501510"/>
    </source>
</evidence>
<comment type="similarity">
    <text evidence="2 9">Belongs to the branched chain amino acid transporter family.</text>
</comment>
<organism evidence="10 11">
    <name type="scientific">Clostridium oceanicum</name>
    <dbReference type="NCBI Taxonomy" id="1543"/>
    <lineage>
        <taxon>Bacteria</taxon>
        <taxon>Bacillati</taxon>
        <taxon>Bacillota</taxon>
        <taxon>Clostridia</taxon>
        <taxon>Eubacteriales</taxon>
        <taxon>Clostridiaceae</taxon>
        <taxon>Clostridium</taxon>
    </lineage>
</organism>
<dbReference type="NCBIfam" id="TIGR00796">
    <property type="entry name" value="livcs"/>
    <property type="match status" value="1"/>
</dbReference>
<sequence>MKKSSTKDFVVIGFALFAMFFGAGNMIFPPYIGRAVGDQSIKALLGFLLTGVGLPLSGIIACAKINGTFADISGRVGKIFSIIVTSALIIAIGPMLAVPRTAATTFELTIHPLFPSVSPVIVSIVYFIIALSFILRPSGIVDSIGKILTPGLLIMLSIIIVKGLIDPIGTIETTNFQGAFSKSILEGYQTMDAMTSVMFATIIIAAVRAKGYTNKKDIISLTTKAGVIAAVGLAFVYGGLMVLGSQTSGMALGNIGRSELVIEIVKRDLGHMGTIILGIAVALACLTTAIGIISTGAKYFSGICKDKISYNKFAILISVISAALATGGVEKIVGLAEPILQVLYPIIIVLILLTLMGSLVKNDKIVKVTVYVTLAISILDTVNTISGQSISVIKSIMAAIPLSDVGFCWIVPSMITFLLTSVFYTYKEKNSQNITEENAM</sequence>
<keyword evidence="11" id="KW-1185">Reference proteome</keyword>
<dbReference type="RefSeq" id="WP_343760915.1">
    <property type="nucleotide sequence ID" value="NZ_BAAACG010000008.1"/>
</dbReference>
<dbReference type="InterPro" id="IPR004685">
    <property type="entry name" value="Brnchd-chn_aa_trnsp_Livcs"/>
</dbReference>
<evidence type="ECO:0000256" key="8">
    <source>
        <dbReference type="ARBA" id="ARBA00023136"/>
    </source>
</evidence>
<dbReference type="Pfam" id="PF05525">
    <property type="entry name" value="Branch_AA_trans"/>
    <property type="match status" value="1"/>
</dbReference>
<evidence type="ECO:0000256" key="2">
    <source>
        <dbReference type="ARBA" id="ARBA00008540"/>
    </source>
</evidence>
<keyword evidence="7 9" id="KW-1133">Transmembrane helix</keyword>
<comment type="function">
    <text evidence="9">Component of the transport system for branched-chain amino acids.</text>
</comment>
<proteinExistence type="inferred from homology"/>
<evidence type="ECO:0000256" key="7">
    <source>
        <dbReference type="ARBA" id="ARBA00022989"/>
    </source>
</evidence>
<keyword evidence="8 9" id="KW-0472">Membrane</keyword>
<feature type="transmembrane region" description="Helical" evidence="9">
    <location>
        <begin position="147"/>
        <end position="165"/>
    </location>
</feature>
<feature type="transmembrane region" description="Helical" evidence="9">
    <location>
        <begin position="9"/>
        <end position="32"/>
    </location>
</feature>
<keyword evidence="4" id="KW-1003">Cell membrane</keyword>
<name>A0ABP3UN84_9CLOT</name>
<keyword evidence="5 9" id="KW-0812">Transmembrane</keyword>
<feature type="transmembrane region" description="Helical" evidence="9">
    <location>
        <begin position="117"/>
        <end position="135"/>
    </location>
</feature>
<feature type="transmembrane region" description="Helical" evidence="9">
    <location>
        <begin position="193"/>
        <end position="209"/>
    </location>
</feature>
<feature type="transmembrane region" description="Helical" evidence="9">
    <location>
        <begin position="339"/>
        <end position="356"/>
    </location>
</feature>
<evidence type="ECO:0000256" key="4">
    <source>
        <dbReference type="ARBA" id="ARBA00022475"/>
    </source>
</evidence>
<dbReference type="Proteomes" id="UP001501510">
    <property type="component" value="Unassembled WGS sequence"/>
</dbReference>